<organism evidence="2 3">
    <name type="scientific">Pleurodeles waltl</name>
    <name type="common">Iberian ribbed newt</name>
    <dbReference type="NCBI Taxonomy" id="8319"/>
    <lineage>
        <taxon>Eukaryota</taxon>
        <taxon>Metazoa</taxon>
        <taxon>Chordata</taxon>
        <taxon>Craniata</taxon>
        <taxon>Vertebrata</taxon>
        <taxon>Euteleostomi</taxon>
        <taxon>Amphibia</taxon>
        <taxon>Batrachia</taxon>
        <taxon>Caudata</taxon>
        <taxon>Salamandroidea</taxon>
        <taxon>Salamandridae</taxon>
        <taxon>Pleurodelinae</taxon>
        <taxon>Pleurodeles</taxon>
    </lineage>
</organism>
<proteinExistence type="predicted"/>
<dbReference type="AlphaFoldDB" id="A0AAV7VZU0"/>
<gene>
    <name evidence="2" type="ORF">NDU88_001308</name>
</gene>
<evidence type="ECO:0000313" key="2">
    <source>
        <dbReference type="EMBL" id="KAJ1205883.1"/>
    </source>
</evidence>
<name>A0AAV7VZU0_PLEWA</name>
<feature type="region of interest" description="Disordered" evidence="1">
    <location>
        <begin position="1"/>
        <end position="25"/>
    </location>
</feature>
<sequence>MLRRGADGGDASCEAPLIGGEGASLRAEEQQVRLGPLGRGSGVLCSAGAVETESCLGGPRDQRWACRTRTFHQ</sequence>
<keyword evidence="3" id="KW-1185">Reference proteome</keyword>
<comment type="caution">
    <text evidence="2">The sequence shown here is derived from an EMBL/GenBank/DDBJ whole genome shotgun (WGS) entry which is preliminary data.</text>
</comment>
<evidence type="ECO:0000256" key="1">
    <source>
        <dbReference type="SAM" id="MobiDB-lite"/>
    </source>
</evidence>
<evidence type="ECO:0000313" key="3">
    <source>
        <dbReference type="Proteomes" id="UP001066276"/>
    </source>
</evidence>
<dbReference type="Proteomes" id="UP001066276">
    <property type="component" value="Chromosome 1_2"/>
</dbReference>
<dbReference type="EMBL" id="JANPWB010000002">
    <property type="protein sequence ID" value="KAJ1205883.1"/>
    <property type="molecule type" value="Genomic_DNA"/>
</dbReference>
<reference evidence="2" key="1">
    <citation type="journal article" date="2022" name="bioRxiv">
        <title>Sequencing and chromosome-scale assembly of the giantPleurodeles waltlgenome.</title>
        <authorList>
            <person name="Brown T."/>
            <person name="Elewa A."/>
            <person name="Iarovenko S."/>
            <person name="Subramanian E."/>
            <person name="Araus A.J."/>
            <person name="Petzold A."/>
            <person name="Susuki M."/>
            <person name="Suzuki K.-i.T."/>
            <person name="Hayashi T."/>
            <person name="Toyoda A."/>
            <person name="Oliveira C."/>
            <person name="Osipova E."/>
            <person name="Leigh N.D."/>
            <person name="Simon A."/>
            <person name="Yun M.H."/>
        </authorList>
    </citation>
    <scope>NUCLEOTIDE SEQUENCE</scope>
    <source>
        <strain evidence="2">20211129_DDA</strain>
        <tissue evidence="2">Liver</tissue>
    </source>
</reference>
<accession>A0AAV7VZU0</accession>
<protein>
    <submittedName>
        <fullName evidence="2">Uncharacterized protein</fullName>
    </submittedName>
</protein>